<proteinExistence type="predicted"/>
<sequence length="312" mass="34732">MPMGDSGRYKKRHLYVGHTTRPKDRRDPSVRKRPKDLVTHPSPPRFEPAPSRITAWAHRAVYQPGPSNGPLARRPAKAEARPRRCILAETGPFPLPQLEPEPQGHKYSCSSSCVPESERHLYLGHTPAPWTDPRTPGLFEPLPKDLVNSPLTSHDSNPRCRGYDVGSWSRVPSWADQRRIMVVDRLITAGAFAIILGSSMMSKERLVEGAETQKFTNDDSTYSPLLSVLEINIGVLVKQKLDDGSVALAGGEVQSGPLVVVLDIGRGDDQSWFALVLVGVVLTVNFCRIFVVYAIQLRLARRLDRQLFQLCC</sequence>
<keyword evidence="2" id="KW-1133">Transmembrane helix</keyword>
<evidence type="ECO:0000256" key="2">
    <source>
        <dbReference type="SAM" id="Phobius"/>
    </source>
</evidence>
<keyword evidence="2" id="KW-0472">Membrane</keyword>
<name>A0AAP0KV43_9MAGN</name>
<evidence type="ECO:0000313" key="3">
    <source>
        <dbReference type="EMBL" id="KAK9157754.1"/>
    </source>
</evidence>
<feature type="compositionally biased region" description="Basic and acidic residues" evidence="1">
    <location>
        <begin position="21"/>
        <end position="38"/>
    </location>
</feature>
<organism evidence="3 4">
    <name type="scientific">Stephania cephalantha</name>
    <dbReference type="NCBI Taxonomy" id="152367"/>
    <lineage>
        <taxon>Eukaryota</taxon>
        <taxon>Viridiplantae</taxon>
        <taxon>Streptophyta</taxon>
        <taxon>Embryophyta</taxon>
        <taxon>Tracheophyta</taxon>
        <taxon>Spermatophyta</taxon>
        <taxon>Magnoliopsida</taxon>
        <taxon>Ranunculales</taxon>
        <taxon>Menispermaceae</taxon>
        <taxon>Menispermoideae</taxon>
        <taxon>Cissampelideae</taxon>
        <taxon>Stephania</taxon>
    </lineage>
</organism>
<comment type="caution">
    <text evidence="3">The sequence shown here is derived from an EMBL/GenBank/DDBJ whole genome shotgun (WGS) entry which is preliminary data.</text>
</comment>
<gene>
    <name evidence="3" type="ORF">Scep_004328</name>
</gene>
<evidence type="ECO:0000256" key="1">
    <source>
        <dbReference type="SAM" id="MobiDB-lite"/>
    </source>
</evidence>
<keyword evidence="2" id="KW-0812">Transmembrane</keyword>
<evidence type="ECO:0000313" key="4">
    <source>
        <dbReference type="Proteomes" id="UP001419268"/>
    </source>
</evidence>
<accession>A0AAP0KV43</accession>
<dbReference type="AlphaFoldDB" id="A0AAP0KV43"/>
<reference evidence="3 4" key="1">
    <citation type="submission" date="2024-01" db="EMBL/GenBank/DDBJ databases">
        <title>Genome assemblies of Stephania.</title>
        <authorList>
            <person name="Yang L."/>
        </authorList>
    </citation>
    <scope>NUCLEOTIDE SEQUENCE [LARGE SCALE GENOMIC DNA]</scope>
    <source>
        <strain evidence="3">JXDWG</strain>
        <tissue evidence="3">Leaf</tissue>
    </source>
</reference>
<feature type="region of interest" description="Disordered" evidence="1">
    <location>
        <begin position="1"/>
        <end position="49"/>
    </location>
</feature>
<keyword evidence="4" id="KW-1185">Reference proteome</keyword>
<protein>
    <submittedName>
        <fullName evidence="3">Uncharacterized protein</fullName>
    </submittedName>
</protein>
<dbReference type="EMBL" id="JBBNAG010000002">
    <property type="protein sequence ID" value="KAK9157754.1"/>
    <property type="molecule type" value="Genomic_DNA"/>
</dbReference>
<feature type="transmembrane region" description="Helical" evidence="2">
    <location>
        <begin position="272"/>
        <end position="295"/>
    </location>
</feature>
<dbReference type="Proteomes" id="UP001419268">
    <property type="component" value="Unassembled WGS sequence"/>
</dbReference>